<accession>A0A8H9MDE5</accession>
<organism evidence="5 6">
    <name type="scientific">Amycolatopsis bartoniae</name>
    <dbReference type="NCBI Taxonomy" id="941986"/>
    <lineage>
        <taxon>Bacteria</taxon>
        <taxon>Bacillati</taxon>
        <taxon>Actinomycetota</taxon>
        <taxon>Actinomycetes</taxon>
        <taxon>Pseudonocardiales</taxon>
        <taxon>Pseudonocardiaceae</taxon>
        <taxon>Amycolatopsis</taxon>
    </lineage>
</organism>
<dbReference type="SMART" id="SM00866">
    <property type="entry name" value="UTRA"/>
    <property type="match status" value="1"/>
</dbReference>
<dbReference type="SUPFAM" id="SSF46785">
    <property type="entry name" value="Winged helix' DNA-binding domain"/>
    <property type="match status" value="1"/>
</dbReference>
<dbReference type="AlphaFoldDB" id="A0A8H9MDE5"/>
<dbReference type="Gene3D" id="3.40.1410.10">
    <property type="entry name" value="Chorismate lyase-like"/>
    <property type="match status" value="1"/>
</dbReference>
<evidence type="ECO:0000259" key="4">
    <source>
        <dbReference type="PROSITE" id="PS50949"/>
    </source>
</evidence>
<proteinExistence type="predicted"/>
<dbReference type="Pfam" id="PF07702">
    <property type="entry name" value="UTRA"/>
    <property type="match status" value="1"/>
</dbReference>
<dbReference type="Pfam" id="PF00392">
    <property type="entry name" value="GntR"/>
    <property type="match status" value="1"/>
</dbReference>
<keyword evidence="3" id="KW-0804">Transcription</keyword>
<dbReference type="InterPro" id="IPR000524">
    <property type="entry name" value="Tscrpt_reg_HTH_GntR"/>
</dbReference>
<evidence type="ECO:0000256" key="2">
    <source>
        <dbReference type="ARBA" id="ARBA00023125"/>
    </source>
</evidence>
<dbReference type="GO" id="GO:0003677">
    <property type="term" value="F:DNA binding"/>
    <property type="evidence" value="ECO:0007669"/>
    <property type="project" value="UniProtKB-KW"/>
</dbReference>
<name>A0A8H9MDE5_9PSEU</name>
<keyword evidence="2" id="KW-0238">DNA-binding</keyword>
<protein>
    <submittedName>
        <fullName evidence="5">HTH-type transcriptional repressor PhnF</fullName>
    </submittedName>
</protein>
<evidence type="ECO:0000313" key="6">
    <source>
        <dbReference type="Proteomes" id="UP000658656"/>
    </source>
</evidence>
<dbReference type="PANTHER" id="PTHR44846">
    <property type="entry name" value="MANNOSYL-D-GLYCERATE TRANSPORT/METABOLISM SYSTEM REPRESSOR MNGR-RELATED"/>
    <property type="match status" value="1"/>
</dbReference>
<dbReference type="Proteomes" id="UP000658656">
    <property type="component" value="Unassembled WGS sequence"/>
</dbReference>
<dbReference type="InterPro" id="IPR011663">
    <property type="entry name" value="UTRA"/>
</dbReference>
<keyword evidence="1" id="KW-0805">Transcription regulation</keyword>
<dbReference type="PROSITE" id="PS50949">
    <property type="entry name" value="HTH_GNTR"/>
    <property type="match status" value="1"/>
</dbReference>
<dbReference type="SMART" id="SM00345">
    <property type="entry name" value="HTH_GNTR"/>
    <property type="match status" value="1"/>
</dbReference>
<gene>
    <name evidence="5" type="primary">phnF</name>
    <name evidence="5" type="ORF">GCM10017566_48970</name>
</gene>
<evidence type="ECO:0000256" key="3">
    <source>
        <dbReference type="ARBA" id="ARBA00023163"/>
    </source>
</evidence>
<dbReference type="EMBL" id="BNAV01000008">
    <property type="protein sequence ID" value="GHF69500.1"/>
    <property type="molecule type" value="Genomic_DNA"/>
</dbReference>
<dbReference type="PANTHER" id="PTHR44846:SF17">
    <property type="entry name" value="GNTR-FAMILY TRANSCRIPTIONAL REGULATOR"/>
    <property type="match status" value="1"/>
</dbReference>
<reference evidence="5" key="1">
    <citation type="journal article" date="2014" name="Int. J. Syst. Evol. Microbiol.">
        <title>Complete genome sequence of Corynebacterium casei LMG S-19264T (=DSM 44701T), isolated from a smear-ripened cheese.</title>
        <authorList>
            <consortium name="US DOE Joint Genome Institute (JGI-PGF)"/>
            <person name="Walter F."/>
            <person name="Albersmeier A."/>
            <person name="Kalinowski J."/>
            <person name="Ruckert C."/>
        </authorList>
    </citation>
    <scope>NUCLEOTIDE SEQUENCE</scope>
    <source>
        <strain evidence="5">CGMCC 4.7679</strain>
    </source>
</reference>
<feature type="domain" description="HTH gntR-type" evidence="4">
    <location>
        <begin position="13"/>
        <end position="79"/>
    </location>
</feature>
<dbReference type="GO" id="GO:0003700">
    <property type="term" value="F:DNA-binding transcription factor activity"/>
    <property type="evidence" value="ECO:0007669"/>
    <property type="project" value="InterPro"/>
</dbReference>
<dbReference type="Gene3D" id="1.10.10.10">
    <property type="entry name" value="Winged helix-like DNA-binding domain superfamily/Winged helix DNA-binding domain"/>
    <property type="match status" value="1"/>
</dbReference>
<dbReference type="InterPro" id="IPR028978">
    <property type="entry name" value="Chorismate_lyase_/UTRA_dom_sf"/>
</dbReference>
<dbReference type="InterPro" id="IPR036388">
    <property type="entry name" value="WH-like_DNA-bd_sf"/>
</dbReference>
<reference evidence="5" key="2">
    <citation type="submission" date="2020-09" db="EMBL/GenBank/DDBJ databases">
        <authorList>
            <person name="Sun Q."/>
            <person name="Zhou Y."/>
        </authorList>
    </citation>
    <scope>NUCLEOTIDE SEQUENCE</scope>
    <source>
        <strain evidence="5">CGMCC 4.7679</strain>
    </source>
</reference>
<comment type="caution">
    <text evidence="5">The sequence shown here is derived from an EMBL/GenBank/DDBJ whole genome shotgun (WGS) entry which is preliminary data.</text>
</comment>
<dbReference type="InterPro" id="IPR050679">
    <property type="entry name" value="Bact_HTH_transcr_reg"/>
</dbReference>
<keyword evidence="6" id="KW-1185">Reference proteome</keyword>
<dbReference type="GO" id="GO:0045892">
    <property type="term" value="P:negative regulation of DNA-templated transcription"/>
    <property type="evidence" value="ECO:0007669"/>
    <property type="project" value="TreeGrafter"/>
</dbReference>
<sequence>MVKGDRLDREGAAPLWQQLQQQLLRRIDGGEFAARFPGELALAEEYGVSRQTVRQALRQLRADGVLVAARGRQPRVAPPVEISQPVGALYSLFSAVEAAGLQQNSVVRTLDVRADAVIADRLELEGAAPLVYLERLRLAGDEPLALDRVWLPASVAEPLLAADFQHTGLYAELYRRTGLRLDHGREQIRAVVPTVAERRQLRCDDQAAAFSISRLGSSAGTPVEWRHTLVRGDRFALTAEFSGKAGYHLVGSGPREDLRGTRPAAASG</sequence>
<evidence type="ECO:0000256" key="1">
    <source>
        <dbReference type="ARBA" id="ARBA00023015"/>
    </source>
</evidence>
<evidence type="ECO:0000313" key="5">
    <source>
        <dbReference type="EMBL" id="GHF69500.1"/>
    </source>
</evidence>
<dbReference type="PRINTS" id="PR00035">
    <property type="entry name" value="HTHGNTR"/>
</dbReference>
<dbReference type="InterPro" id="IPR036390">
    <property type="entry name" value="WH_DNA-bd_sf"/>
</dbReference>
<dbReference type="SUPFAM" id="SSF64288">
    <property type="entry name" value="Chorismate lyase-like"/>
    <property type="match status" value="1"/>
</dbReference>